<proteinExistence type="inferred from homology"/>
<keyword evidence="5" id="KW-0808">Transferase</keyword>
<dbReference type="PANTHER" id="PTHR31528:SF1">
    <property type="entry name" value="4-AMINO-5-HYDROXYMETHYL-2-METHYLPYRIMIDINE PHOSPHATE SYNTHASE THI11-RELATED"/>
    <property type="match status" value="1"/>
</dbReference>
<dbReference type="PANTHER" id="PTHR31528">
    <property type="entry name" value="4-AMINO-5-HYDROXYMETHYL-2-METHYLPYRIMIDINE PHOSPHATE SYNTHASE THI11-RELATED"/>
    <property type="match status" value="1"/>
</dbReference>
<evidence type="ECO:0000259" key="13">
    <source>
        <dbReference type="Pfam" id="PF09084"/>
    </source>
</evidence>
<keyword evidence="7" id="KW-0663">Pyridoxal phosphate</keyword>
<evidence type="ECO:0000256" key="2">
    <source>
        <dbReference type="ARBA" id="ARBA00004948"/>
    </source>
</evidence>
<evidence type="ECO:0000256" key="4">
    <source>
        <dbReference type="ARBA" id="ARBA00011738"/>
    </source>
</evidence>
<dbReference type="Pfam" id="PF09084">
    <property type="entry name" value="NMT1"/>
    <property type="match status" value="1"/>
</dbReference>
<evidence type="ECO:0000256" key="6">
    <source>
        <dbReference type="ARBA" id="ARBA00022723"/>
    </source>
</evidence>
<evidence type="ECO:0000256" key="11">
    <source>
        <dbReference type="ARBA" id="ARBA00048179"/>
    </source>
</evidence>
<evidence type="ECO:0000313" key="15">
    <source>
        <dbReference type="Proteomes" id="UP001500571"/>
    </source>
</evidence>
<evidence type="ECO:0000313" key="14">
    <source>
        <dbReference type="EMBL" id="GAA1971275.1"/>
    </source>
</evidence>
<sequence length="366" mass="37779">MKINRSPATRPVVVLAVLLTATLALAGCGGSDGSAGTTGSAISAKRCAQNKAAGTVTYVSGYYWQASASILEVIAADRLGYFKDLCLDVKLQPGSGDVSQNTKLLASGRVQVGGLSQQDTMTANANGLRITGISSYSDAGLDILMTMPSVTDLAQLKGKTLGQKGWVPVGVSAMLDKAGIAKGDVKEVKVGYDPTILPRGQVDALVGFISNEPLQLAAAGTPVKVWEPKDFGVPGSLGAFAANPDFLKQHPTAAQDFLRAVFKSYQYCAAPAHVAECIGYQHDKAGAESDPSHETAVWKKETSVVAGSPLPGKFGSIDTDNVAKLAGVVTQYGGVQVDPAAAATWFDNSFSDAVVGADGSVTWPAP</sequence>
<feature type="chain" id="PRO_5047317685" description="Thiamine pyrimidine synthase" evidence="12">
    <location>
        <begin position="27"/>
        <end position="366"/>
    </location>
</feature>
<reference evidence="14 15" key="1">
    <citation type="journal article" date="2019" name="Int. J. Syst. Evol. Microbiol.">
        <title>The Global Catalogue of Microorganisms (GCM) 10K type strain sequencing project: providing services to taxonomists for standard genome sequencing and annotation.</title>
        <authorList>
            <consortium name="The Broad Institute Genomics Platform"/>
            <consortium name="The Broad Institute Genome Sequencing Center for Infectious Disease"/>
            <person name="Wu L."/>
            <person name="Ma J."/>
        </authorList>
    </citation>
    <scope>NUCLEOTIDE SEQUENCE [LARGE SCALE GENOMIC DNA]</scope>
    <source>
        <strain evidence="14 15">JCM 15309</strain>
    </source>
</reference>
<dbReference type="PROSITE" id="PS51257">
    <property type="entry name" value="PROKAR_LIPOPROTEIN"/>
    <property type="match status" value="1"/>
</dbReference>
<feature type="signal peptide" evidence="12">
    <location>
        <begin position="1"/>
        <end position="26"/>
    </location>
</feature>
<comment type="similarity">
    <text evidence="3">Belongs to the NMT1/THI5 family.</text>
</comment>
<comment type="caution">
    <text evidence="14">The sequence shown here is derived from an EMBL/GenBank/DDBJ whole genome shotgun (WGS) entry which is preliminary data.</text>
</comment>
<evidence type="ECO:0000256" key="10">
    <source>
        <dbReference type="ARBA" id="ARBA00033171"/>
    </source>
</evidence>
<evidence type="ECO:0000256" key="8">
    <source>
        <dbReference type="ARBA" id="ARBA00022977"/>
    </source>
</evidence>
<evidence type="ECO:0000256" key="12">
    <source>
        <dbReference type="SAM" id="SignalP"/>
    </source>
</evidence>
<evidence type="ECO:0000256" key="1">
    <source>
        <dbReference type="ARBA" id="ARBA00003469"/>
    </source>
</evidence>
<accession>A0ABN2RLP7</accession>
<dbReference type="EMBL" id="BAAAPB010000004">
    <property type="protein sequence ID" value="GAA1971275.1"/>
    <property type="molecule type" value="Genomic_DNA"/>
</dbReference>
<comment type="pathway">
    <text evidence="2">Cofactor biosynthesis; thiamine diphosphate biosynthesis.</text>
</comment>
<gene>
    <name evidence="14" type="ORF">GCM10009798_35140</name>
</gene>
<dbReference type="Gene3D" id="3.40.190.10">
    <property type="entry name" value="Periplasmic binding protein-like II"/>
    <property type="match status" value="2"/>
</dbReference>
<dbReference type="Proteomes" id="UP001500571">
    <property type="component" value="Unassembled WGS sequence"/>
</dbReference>
<dbReference type="SUPFAM" id="SSF53850">
    <property type="entry name" value="Periplasmic binding protein-like II"/>
    <property type="match status" value="1"/>
</dbReference>
<evidence type="ECO:0000256" key="5">
    <source>
        <dbReference type="ARBA" id="ARBA00022679"/>
    </source>
</evidence>
<keyword evidence="12" id="KW-0732">Signal</keyword>
<dbReference type="RefSeq" id="WP_344047065.1">
    <property type="nucleotide sequence ID" value="NZ_BAAAPB010000004.1"/>
</dbReference>
<name>A0ABN2RLP7_9ACTN</name>
<keyword evidence="8" id="KW-0784">Thiamine biosynthesis</keyword>
<keyword evidence="15" id="KW-1185">Reference proteome</keyword>
<dbReference type="InterPro" id="IPR027939">
    <property type="entry name" value="NMT1/THI5"/>
</dbReference>
<comment type="function">
    <text evidence="1">Responsible for the formation of the pyrimidine heterocycle in the thiamine biosynthesis pathway. Catalyzes the formation of hydroxymethylpyrimidine phosphate (HMP-P) from histidine and pyridoxal phosphate (PLP). The protein uses PLP and the active site histidine to form HMP-P, generating an inactive enzyme. The enzyme can only undergo a single turnover, which suggests it is a suicide enzyme.</text>
</comment>
<keyword evidence="6" id="KW-0479">Metal-binding</keyword>
<evidence type="ECO:0000256" key="3">
    <source>
        <dbReference type="ARBA" id="ARBA00009406"/>
    </source>
</evidence>
<protein>
    <recommendedName>
        <fullName evidence="10">Thiamine pyrimidine synthase</fullName>
    </recommendedName>
</protein>
<dbReference type="InterPro" id="IPR015168">
    <property type="entry name" value="SsuA/THI5"/>
</dbReference>
<organism evidence="14 15">
    <name type="scientific">Nocardioides panacihumi</name>
    <dbReference type="NCBI Taxonomy" id="400774"/>
    <lineage>
        <taxon>Bacteria</taxon>
        <taxon>Bacillati</taxon>
        <taxon>Actinomycetota</taxon>
        <taxon>Actinomycetes</taxon>
        <taxon>Propionibacteriales</taxon>
        <taxon>Nocardioidaceae</taxon>
        <taxon>Nocardioides</taxon>
    </lineage>
</organism>
<feature type="domain" description="SsuA/THI5-like" evidence="13">
    <location>
        <begin position="71"/>
        <end position="270"/>
    </location>
</feature>
<comment type="catalytic activity">
    <reaction evidence="11">
        <text>N(6)-(pyridoxal phosphate)-L-lysyl-[4-amino-5-hydroxymethyl-2-methylpyrimidine phosphate synthase] + L-histidyl-[4-amino-5-hydroxymethyl-2-methylpyrimidine phosphate synthase] + 2 Fe(3+) + 4 H2O = L-lysyl-[4-amino-5-hydroxymethyl-2-methylpyrimidine phosphate synthase] + (2S)-2-amino-5-hydroxy-4-oxopentanoyl-[4-amino-5-hydroxymethyl-2-methylpyrimidine phosphate synthase] + 4-amino-2-methyl-5-(phosphooxymethyl)pyrimidine + 3-oxopropanoate + 2 Fe(2+) + 2 H(+)</text>
        <dbReference type="Rhea" id="RHEA:65756"/>
        <dbReference type="Rhea" id="RHEA-COMP:16892"/>
        <dbReference type="Rhea" id="RHEA-COMP:16893"/>
        <dbReference type="Rhea" id="RHEA-COMP:16894"/>
        <dbReference type="Rhea" id="RHEA-COMP:16895"/>
        <dbReference type="ChEBI" id="CHEBI:15377"/>
        <dbReference type="ChEBI" id="CHEBI:15378"/>
        <dbReference type="ChEBI" id="CHEBI:29033"/>
        <dbReference type="ChEBI" id="CHEBI:29034"/>
        <dbReference type="ChEBI" id="CHEBI:29969"/>
        <dbReference type="ChEBI" id="CHEBI:29979"/>
        <dbReference type="ChEBI" id="CHEBI:33190"/>
        <dbReference type="ChEBI" id="CHEBI:58354"/>
        <dbReference type="ChEBI" id="CHEBI:143915"/>
        <dbReference type="ChEBI" id="CHEBI:157692"/>
    </reaction>
    <physiologicalReaction direction="left-to-right" evidence="11">
        <dbReference type="Rhea" id="RHEA:65757"/>
    </physiologicalReaction>
</comment>
<keyword evidence="9" id="KW-0408">Iron</keyword>
<comment type="subunit">
    <text evidence="4">Homodimer.</text>
</comment>
<evidence type="ECO:0000256" key="7">
    <source>
        <dbReference type="ARBA" id="ARBA00022898"/>
    </source>
</evidence>
<evidence type="ECO:0000256" key="9">
    <source>
        <dbReference type="ARBA" id="ARBA00023004"/>
    </source>
</evidence>